<feature type="region of interest" description="Disordered" evidence="1">
    <location>
        <begin position="9"/>
        <end position="33"/>
    </location>
</feature>
<sequence length="142" mass="15509">WSLIGEAEGEAKAEGFHAEEASGEAQAEEDPLKSDLTVTVQRGRLLTGHVVAIVDFGTSGRLADRPLEKIGILLTLALNVRLLKGHCFQATMILRRNMVLKGEPKFLTLTLSLSRCVLPFRRLKSCQQAQGVMRPLAVTSLT</sequence>
<feature type="non-terminal residue" evidence="2">
    <location>
        <position position="1"/>
    </location>
</feature>
<proteinExistence type="evidence at transcript level"/>
<name>A0A131XQZ6_IXORI</name>
<protein>
    <submittedName>
        <fullName evidence="2">Uncharacterized protein</fullName>
    </submittedName>
</protein>
<evidence type="ECO:0000256" key="1">
    <source>
        <dbReference type="SAM" id="MobiDB-lite"/>
    </source>
</evidence>
<reference evidence="2" key="1">
    <citation type="submission" date="2016-02" db="EMBL/GenBank/DDBJ databases">
        <title>RNAseq analyses of the midgut from blood- or serum-fed Ixodes ricinus ticks.</title>
        <authorList>
            <person name="Perner J."/>
            <person name="Provaznik J."/>
            <person name="Schrenkova J."/>
            <person name="Urbanova V."/>
            <person name="Ribeiro J.M."/>
            <person name="Kopacek P."/>
        </authorList>
    </citation>
    <scope>NUCLEOTIDE SEQUENCE</scope>
    <source>
        <tissue evidence="2">Gut</tissue>
    </source>
</reference>
<feature type="compositionally biased region" description="Basic and acidic residues" evidence="1">
    <location>
        <begin position="9"/>
        <end position="20"/>
    </location>
</feature>
<organism evidence="2">
    <name type="scientific">Ixodes ricinus</name>
    <name type="common">Common tick</name>
    <name type="synonym">Acarus ricinus</name>
    <dbReference type="NCBI Taxonomy" id="34613"/>
    <lineage>
        <taxon>Eukaryota</taxon>
        <taxon>Metazoa</taxon>
        <taxon>Ecdysozoa</taxon>
        <taxon>Arthropoda</taxon>
        <taxon>Chelicerata</taxon>
        <taxon>Arachnida</taxon>
        <taxon>Acari</taxon>
        <taxon>Parasitiformes</taxon>
        <taxon>Ixodida</taxon>
        <taxon>Ixodoidea</taxon>
        <taxon>Ixodidae</taxon>
        <taxon>Ixodinae</taxon>
        <taxon>Ixodes</taxon>
    </lineage>
</organism>
<dbReference type="AlphaFoldDB" id="A0A131XQZ6"/>
<accession>A0A131XQZ6</accession>
<dbReference type="EMBL" id="GEFM01007178">
    <property type="protein sequence ID" value="JAP68618.1"/>
    <property type="molecule type" value="mRNA"/>
</dbReference>
<evidence type="ECO:0000313" key="2">
    <source>
        <dbReference type="EMBL" id="JAP68618.1"/>
    </source>
</evidence>